<dbReference type="PRINTS" id="PR00449">
    <property type="entry name" value="RASTRNSFRMNG"/>
</dbReference>
<sequence>MNPTNVLYRFKIIMIGDDNSCLLYRYMYGSFPKIGNVNVGVHFNDKILEVEPGVTVKLQIVDTAGHESRINCYAFPQSAGCLLVFDLCNYKSFTCIKHQYTEVCNRVNPYTVLFVLVGNMCDRKEQEVNEEEVEEFARELGAPYIKASAKTGHNVAEVFELVTRRIYQGYLNGEVHLHESWGKYQFRIIMLGDSTVGKSSMLKRYTEDLFLECINQTVGVDFYVHFLEVEPGVRVKLQFWDTAGQERSVTRSYYRNSVGGLLVFDLGNRKSFENVQQWYAEVSERVQPYTVLFVLVGHKNDRVKGERAVDRAEAEKLASQLGAPYIEASAKTGHNVKEAFELLTRRVYQGIKCGEIQLRDGWDGVKSSTPTAQTLQRIQNNEAAEKNKNCAC</sequence>
<keyword evidence="3" id="KW-0342">GTP-binding</keyword>
<organism evidence="4 5">
    <name type="scientific">Labeo rohita</name>
    <name type="common">Indian major carp</name>
    <name type="synonym">Cyprinus rohita</name>
    <dbReference type="NCBI Taxonomy" id="84645"/>
    <lineage>
        <taxon>Eukaryota</taxon>
        <taxon>Metazoa</taxon>
        <taxon>Chordata</taxon>
        <taxon>Craniata</taxon>
        <taxon>Vertebrata</taxon>
        <taxon>Euteleostomi</taxon>
        <taxon>Actinopterygii</taxon>
        <taxon>Neopterygii</taxon>
        <taxon>Teleostei</taxon>
        <taxon>Ostariophysi</taxon>
        <taxon>Cypriniformes</taxon>
        <taxon>Cyprinidae</taxon>
        <taxon>Labeoninae</taxon>
        <taxon>Labeonini</taxon>
        <taxon>Labeo</taxon>
    </lineage>
</organism>
<reference evidence="4 5" key="1">
    <citation type="submission" date="2022-01" db="EMBL/GenBank/DDBJ databases">
        <title>A high-quality chromosome-level genome assembly of rohu carp, Labeo rohita.</title>
        <authorList>
            <person name="Arick M.A. II"/>
            <person name="Hsu C.-Y."/>
            <person name="Magbanua Z."/>
            <person name="Pechanova O."/>
            <person name="Grover C."/>
            <person name="Miller E."/>
            <person name="Thrash A."/>
            <person name="Ezzel L."/>
            <person name="Alam S."/>
            <person name="Benzie J."/>
            <person name="Hamilton M."/>
            <person name="Karsi A."/>
            <person name="Lawrence M.L."/>
            <person name="Peterson D.G."/>
        </authorList>
    </citation>
    <scope>NUCLEOTIDE SEQUENCE [LARGE SCALE GENOMIC DNA]</scope>
    <source>
        <strain evidence="5">BAU-BD-2019</strain>
        <tissue evidence="4">Blood</tissue>
    </source>
</reference>
<dbReference type="SMART" id="SM00175">
    <property type="entry name" value="RAB"/>
    <property type="match status" value="2"/>
</dbReference>
<evidence type="ECO:0000256" key="2">
    <source>
        <dbReference type="ARBA" id="ARBA00022741"/>
    </source>
</evidence>
<name>A0ABQ8LWQ9_LABRO</name>
<evidence type="ECO:0000313" key="4">
    <source>
        <dbReference type="EMBL" id="KAI2655069.1"/>
    </source>
</evidence>
<evidence type="ECO:0000256" key="3">
    <source>
        <dbReference type="ARBA" id="ARBA00023134"/>
    </source>
</evidence>
<comment type="caution">
    <text evidence="4">The sequence shown here is derived from an EMBL/GenBank/DDBJ whole genome shotgun (WGS) entry which is preliminary data.</text>
</comment>
<dbReference type="PANTHER" id="PTHR47978">
    <property type="match status" value="1"/>
</dbReference>
<dbReference type="PROSITE" id="PS51421">
    <property type="entry name" value="RAS"/>
    <property type="match status" value="2"/>
</dbReference>
<dbReference type="Proteomes" id="UP000830375">
    <property type="component" value="Unassembled WGS sequence"/>
</dbReference>
<accession>A0ABQ8LWQ9</accession>
<protein>
    <submittedName>
        <fullName evidence="4">Ras-related protein Rab-39B</fullName>
    </submittedName>
</protein>
<dbReference type="SMART" id="SM00174">
    <property type="entry name" value="RHO"/>
    <property type="match status" value="1"/>
</dbReference>
<dbReference type="SMART" id="SM00173">
    <property type="entry name" value="RAS"/>
    <property type="match status" value="2"/>
</dbReference>
<proteinExistence type="inferred from homology"/>
<dbReference type="Gene3D" id="3.40.50.300">
    <property type="entry name" value="P-loop containing nucleotide triphosphate hydrolases"/>
    <property type="match status" value="2"/>
</dbReference>
<dbReference type="PROSITE" id="PS51419">
    <property type="entry name" value="RAB"/>
    <property type="match status" value="2"/>
</dbReference>
<dbReference type="SMART" id="SM00176">
    <property type="entry name" value="RAN"/>
    <property type="match status" value="1"/>
</dbReference>
<dbReference type="InterPro" id="IPR027417">
    <property type="entry name" value="P-loop_NTPase"/>
</dbReference>
<evidence type="ECO:0000256" key="1">
    <source>
        <dbReference type="ARBA" id="ARBA00006270"/>
    </source>
</evidence>
<dbReference type="CDD" id="cd00154">
    <property type="entry name" value="Rab"/>
    <property type="match status" value="1"/>
</dbReference>
<keyword evidence="2" id="KW-0547">Nucleotide-binding</keyword>
<comment type="similarity">
    <text evidence="1">Belongs to the small GTPase superfamily. Rab family.</text>
</comment>
<dbReference type="SMART" id="SM00177">
    <property type="entry name" value="ARF"/>
    <property type="match status" value="1"/>
</dbReference>
<dbReference type="SUPFAM" id="SSF52540">
    <property type="entry name" value="P-loop containing nucleoside triphosphate hydrolases"/>
    <property type="match status" value="2"/>
</dbReference>
<evidence type="ECO:0000313" key="5">
    <source>
        <dbReference type="Proteomes" id="UP000830375"/>
    </source>
</evidence>
<gene>
    <name evidence="4" type="ORF">H4Q32_017391</name>
</gene>
<dbReference type="InterPro" id="IPR001806">
    <property type="entry name" value="Small_GTPase"/>
</dbReference>
<dbReference type="PROSITE" id="PS51420">
    <property type="entry name" value="RHO"/>
    <property type="match status" value="1"/>
</dbReference>
<dbReference type="Pfam" id="PF00071">
    <property type="entry name" value="Ras"/>
    <property type="match status" value="2"/>
</dbReference>
<dbReference type="EMBL" id="JACTAM010000016">
    <property type="protein sequence ID" value="KAI2655069.1"/>
    <property type="molecule type" value="Genomic_DNA"/>
</dbReference>
<dbReference type="NCBIfam" id="TIGR00231">
    <property type="entry name" value="small_GTP"/>
    <property type="match status" value="2"/>
</dbReference>
<keyword evidence="5" id="KW-1185">Reference proteome</keyword>
<dbReference type="InterPro" id="IPR005225">
    <property type="entry name" value="Small_GTP-bd"/>
</dbReference>